<evidence type="ECO:0000313" key="2">
    <source>
        <dbReference type="EMBL" id="KAG2580097.1"/>
    </source>
</evidence>
<keyword evidence="3" id="KW-1185">Reference proteome</keyword>
<sequence>MLRRYGASCPSKLPAAPRHGQGAWSELVGGRCPWAVGARAPVAVRLARPRRRRRSALPSLRVHGAVGYASASLFYGEPSRSRARLAPRWTSSGPDRAAPLRSTSALLPLVW</sequence>
<comment type="caution">
    <text evidence="2">The sequence shown here is derived from an EMBL/GenBank/DDBJ whole genome shotgun (WGS) entry which is preliminary data.</text>
</comment>
<dbReference type="EMBL" id="CM029048">
    <property type="protein sequence ID" value="KAG2580097.1"/>
    <property type="molecule type" value="Genomic_DNA"/>
</dbReference>
<reference evidence="2" key="1">
    <citation type="submission" date="2020-05" db="EMBL/GenBank/DDBJ databases">
        <title>WGS assembly of Panicum virgatum.</title>
        <authorList>
            <person name="Lovell J.T."/>
            <person name="Jenkins J."/>
            <person name="Shu S."/>
            <person name="Juenger T.E."/>
            <person name="Schmutz J."/>
        </authorList>
    </citation>
    <scope>NUCLEOTIDE SEQUENCE</scope>
    <source>
        <strain evidence="2">AP13</strain>
    </source>
</reference>
<dbReference type="Proteomes" id="UP000823388">
    <property type="component" value="Chromosome 6N"/>
</dbReference>
<organism evidence="2 3">
    <name type="scientific">Panicum virgatum</name>
    <name type="common">Blackwell switchgrass</name>
    <dbReference type="NCBI Taxonomy" id="38727"/>
    <lineage>
        <taxon>Eukaryota</taxon>
        <taxon>Viridiplantae</taxon>
        <taxon>Streptophyta</taxon>
        <taxon>Embryophyta</taxon>
        <taxon>Tracheophyta</taxon>
        <taxon>Spermatophyta</taxon>
        <taxon>Magnoliopsida</taxon>
        <taxon>Liliopsida</taxon>
        <taxon>Poales</taxon>
        <taxon>Poaceae</taxon>
        <taxon>PACMAD clade</taxon>
        <taxon>Panicoideae</taxon>
        <taxon>Panicodae</taxon>
        <taxon>Paniceae</taxon>
        <taxon>Panicinae</taxon>
        <taxon>Panicum</taxon>
        <taxon>Panicum sect. Hiantes</taxon>
    </lineage>
</organism>
<gene>
    <name evidence="2" type="ORF">PVAP13_6NG306850</name>
</gene>
<protein>
    <submittedName>
        <fullName evidence="2">Uncharacterized protein</fullName>
    </submittedName>
</protein>
<name>A0A8T0R3A5_PANVG</name>
<feature type="region of interest" description="Disordered" evidence="1">
    <location>
        <begin position="1"/>
        <end position="20"/>
    </location>
</feature>
<dbReference type="AlphaFoldDB" id="A0A8T0R3A5"/>
<evidence type="ECO:0000313" key="3">
    <source>
        <dbReference type="Proteomes" id="UP000823388"/>
    </source>
</evidence>
<evidence type="ECO:0000256" key="1">
    <source>
        <dbReference type="SAM" id="MobiDB-lite"/>
    </source>
</evidence>
<accession>A0A8T0R3A5</accession>
<proteinExistence type="predicted"/>